<sequence>MYTTTTIQVREGRHASPKQIFHRQNTLGEGFEKIAGCTYDPNQDAPGYVSRLVALVVSFTQREELDPRQGCCSRRMRGVFAASLNHHRDSVPTARTHRPWTPHHKLLPVTRRAHTWGKREIKWSETYNNGSVADDAPALHVLQRQRDERAEEKIQNTQVVQSRAPGSKYVEMRQKQWNADVFDCRNVPCFCVAAGWATVEDGGEDENEGKDSQRVWGHRSRECSARGRRWW</sequence>
<comment type="caution">
    <text evidence="1">The sequence shown here is derived from an EMBL/GenBank/DDBJ whole genome shotgun (WGS) entry which is preliminary data.</text>
</comment>
<accession>A0AAD6SS00</accession>
<dbReference type="EMBL" id="JARJCM010000068">
    <property type="protein sequence ID" value="KAJ7033001.1"/>
    <property type="molecule type" value="Genomic_DNA"/>
</dbReference>
<keyword evidence="2" id="KW-1185">Reference proteome</keyword>
<dbReference type="AlphaFoldDB" id="A0AAD6SS00"/>
<protein>
    <submittedName>
        <fullName evidence="1">Uncharacterized protein</fullName>
    </submittedName>
</protein>
<gene>
    <name evidence="1" type="ORF">C8F04DRAFT_1235016</name>
</gene>
<evidence type="ECO:0000313" key="2">
    <source>
        <dbReference type="Proteomes" id="UP001218188"/>
    </source>
</evidence>
<evidence type="ECO:0000313" key="1">
    <source>
        <dbReference type="EMBL" id="KAJ7033001.1"/>
    </source>
</evidence>
<organism evidence="1 2">
    <name type="scientific">Mycena alexandri</name>
    <dbReference type="NCBI Taxonomy" id="1745969"/>
    <lineage>
        <taxon>Eukaryota</taxon>
        <taxon>Fungi</taxon>
        <taxon>Dikarya</taxon>
        <taxon>Basidiomycota</taxon>
        <taxon>Agaricomycotina</taxon>
        <taxon>Agaricomycetes</taxon>
        <taxon>Agaricomycetidae</taxon>
        <taxon>Agaricales</taxon>
        <taxon>Marasmiineae</taxon>
        <taxon>Mycenaceae</taxon>
        <taxon>Mycena</taxon>
    </lineage>
</organism>
<name>A0AAD6SS00_9AGAR</name>
<reference evidence="1" key="1">
    <citation type="submission" date="2023-03" db="EMBL/GenBank/DDBJ databases">
        <title>Massive genome expansion in bonnet fungi (Mycena s.s.) driven by repeated elements and novel gene families across ecological guilds.</title>
        <authorList>
            <consortium name="Lawrence Berkeley National Laboratory"/>
            <person name="Harder C.B."/>
            <person name="Miyauchi S."/>
            <person name="Viragh M."/>
            <person name="Kuo A."/>
            <person name="Thoen E."/>
            <person name="Andreopoulos B."/>
            <person name="Lu D."/>
            <person name="Skrede I."/>
            <person name="Drula E."/>
            <person name="Henrissat B."/>
            <person name="Morin E."/>
            <person name="Kohler A."/>
            <person name="Barry K."/>
            <person name="LaButti K."/>
            <person name="Morin E."/>
            <person name="Salamov A."/>
            <person name="Lipzen A."/>
            <person name="Mereny Z."/>
            <person name="Hegedus B."/>
            <person name="Baldrian P."/>
            <person name="Stursova M."/>
            <person name="Weitz H."/>
            <person name="Taylor A."/>
            <person name="Grigoriev I.V."/>
            <person name="Nagy L.G."/>
            <person name="Martin F."/>
            <person name="Kauserud H."/>
        </authorList>
    </citation>
    <scope>NUCLEOTIDE SEQUENCE</scope>
    <source>
        <strain evidence="1">CBHHK200</strain>
    </source>
</reference>
<dbReference type="Proteomes" id="UP001218188">
    <property type="component" value="Unassembled WGS sequence"/>
</dbReference>
<proteinExistence type="predicted"/>